<feature type="domain" description="DDHD" evidence="3">
    <location>
        <begin position="529"/>
        <end position="686"/>
    </location>
</feature>
<organism evidence="5">
    <name type="scientific">Caenorhabditis remanei</name>
    <name type="common">Caenorhabditis vulgaris</name>
    <dbReference type="NCBI Taxonomy" id="31234"/>
    <lineage>
        <taxon>Eukaryota</taxon>
        <taxon>Metazoa</taxon>
        <taxon>Ecdysozoa</taxon>
        <taxon>Nematoda</taxon>
        <taxon>Chromadorea</taxon>
        <taxon>Rhabditida</taxon>
        <taxon>Rhabditina</taxon>
        <taxon>Rhabditomorpha</taxon>
        <taxon>Rhabditoidea</taxon>
        <taxon>Rhabditidae</taxon>
        <taxon>Peloderinae</taxon>
        <taxon>Caenorhabditis</taxon>
    </lineage>
</organism>
<dbReference type="OrthoDB" id="5849464at2759"/>
<dbReference type="SMART" id="SM01127">
    <property type="entry name" value="DDHD"/>
    <property type="match status" value="1"/>
</dbReference>
<dbReference type="GO" id="GO:0005737">
    <property type="term" value="C:cytoplasm"/>
    <property type="evidence" value="ECO:0007669"/>
    <property type="project" value="TreeGrafter"/>
</dbReference>
<dbReference type="GO" id="GO:0004620">
    <property type="term" value="F:phospholipase activity"/>
    <property type="evidence" value="ECO:0007669"/>
    <property type="project" value="TreeGrafter"/>
</dbReference>
<evidence type="ECO:0000259" key="3">
    <source>
        <dbReference type="PROSITE" id="PS51043"/>
    </source>
</evidence>
<evidence type="ECO:0000313" key="4">
    <source>
        <dbReference type="EMBL" id="EFO93270.1"/>
    </source>
</evidence>
<keyword evidence="5" id="KW-1185">Reference proteome</keyword>
<dbReference type="InParanoid" id="E3NCQ1"/>
<dbReference type="AlphaFoldDB" id="E3NCQ1"/>
<name>E3NCQ1_CAERE</name>
<dbReference type="SUPFAM" id="SSF53474">
    <property type="entry name" value="alpha/beta-Hydrolases"/>
    <property type="match status" value="1"/>
</dbReference>
<evidence type="ECO:0000256" key="2">
    <source>
        <dbReference type="SAM" id="MobiDB-lite"/>
    </source>
</evidence>
<comment type="similarity">
    <text evidence="1">Belongs to the PA-PLA1 family.</text>
</comment>
<dbReference type="PANTHER" id="PTHR23509:SF48">
    <property type="entry name" value="INTRACELLULAR PHOSPHOLIPASE A1"/>
    <property type="match status" value="1"/>
</dbReference>
<dbReference type="PROSITE" id="PS51043">
    <property type="entry name" value="DDHD"/>
    <property type="match status" value="1"/>
</dbReference>
<dbReference type="HOGENOM" id="CLU_377776_0_0_1"/>
<dbReference type="OMA" id="HELANWT"/>
<dbReference type="STRING" id="31234.E3NCQ1"/>
<dbReference type="InterPro" id="IPR029058">
    <property type="entry name" value="AB_hydrolase_fold"/>
</dbReference>
<dbReference type="PANTHER" id="PTHR23509">
    <property type="entry name" value="PA-PL1 PHOSPHOLIPASE FAMILY"/>
    <property type="match status" value="1"/>
</dbReference>
<dbReference type="Proteomes" id="UP000008281">
    <property type="component" value="Unassembled WGS sequence"/>
</dbReference>
<dbReference type="InterPro" id="IPR004177">
    <property type="entry name" value="DDHD_dom"/>
</dbReference>
<dbReference type="eggNOG" id="KOG2308">
    <property type="taxonomic scope" value="Eukaryota"/>
</dbReference>
<accession>E3NCQ1</accession>
<dbReference type="InterPro" id="IPR058055">
    <property type="entry name" value="PA-PLA1"/>
</dbReference>
<dbReference type="EMBL" id="DS268600">
    <property type="protein sequence ID" value="EFO93270.1"/>
    <property type="molecule type" value="Genomic_DNA"/>
</dbReference>
<reference evidence="4" key="1">
    <citation type="submission" date="2007-07" db="EMBL/GenBank/DDBJ databases">
        <title>PCAP assembly of the Caenorhabditis remanei genome.</title>
        <authorList>
            <consortium name="The Caenorhabditis remanei Sequencing Consortium"/>
            <person name="Wilson R.K."/>
        </authorList>
    </citation>
    <scope>NUCLEOTIDE SEQUENCE [LARGE SCALE GENOMIC DNA]</scope>
    <source>
        <strain evidence="4">PB4641</strain>
    </source>
</reference>
<protein>
    <recommendedName>
        <fullName evidence="3">DDHD domain-containing protein</fullName>
    </recommendedName>
</protein>
<evidence type="ECO:0000256" key="1">
    <source>
        <dbReference type="ARBA" id="ARBA00038464"/>
    </source>
</evidence>
<dbReference type="Pfam" id="PF02862">
    <property type="entry name" value="DDHD"/>
    <property type="match status" value="1"/>
</dbReference>
<proteinExistence type="inferred from homology"/>
<dbReference type="GO" id="GO:0046872">
    <property type="term" value="F:metal ion binding"/>
    <property type="evidence" value="ECO:0007669"/>
    <property type="project" value="InterPro"/>
</dbReference>
<evidence type="ECO:0000313" key="5">
    <source>
        <dbReference type="Proteomes" id="UP000008281"/>
    </source>
</evidence>
<feature type="region of interest" description="Disordered" evidence="2">
    <location>
        <begin position="72"/>
        <end position="96"/>
    </location>
</feature>
<sequence>MAQAISNNEATNIPPVLKSVHLPQKMEEAIVNDQISDLNLDLERLKLTDTTPQPNTGKGNNAPCLADEVNTKKSWKESEENAGAKSNNAPIPRVDNNEKIVLGPDAIGILMEECRSLTETEIREAKREEEKRKKVLDANNFGDPQNIARVRESAVYRTIATEPFRFHKPSDMKCCQVRWLYYDSKKKLHIPLKGKDSQLIEIKHRQRNGMALDHEAQRIYEEYLVDYNFEKALDSTDGKVRLTEQRSTDTEDESDASPKPLVLNGLYKVNKKNSRIYSVYWGNESMKLVRGTYFKFNGQPIGEELAKNIEIHLDRFYDEKYRMEGSVKHVESEKLSIPSPLHTHGNLIKWSPTFEQPTIQGRGQNPTRLVRYHELANWTDDYPKTEHLVFVVHGVGHNGKGKAVVKCAKLLTDGVDNADRKNSGILFLPIHWRSLIKNEPTSPCENDLVHDFHPLINFFLNDVKLYNSRNHGPKIRQIVIEKIRDIFKKFKVNNPEFTGTVSLFGHSLGSVICYDILTMKSLECERKSLGFKVDRLFAVGSPLKEFLEKRGGPFSEEFLQAAHSTRIYNVFHPRDLVSRRLEPFVNDMYQVADSLEIPTSVASNWSFKLLKLVGSVVWNPIRWTWTKCSAARMRRGRSLRQELPYRIDYQLQVSETKNDRWDELQPHSIYSSHVGLAFFILNILRNENELVLRRENFSAESENVEEEDKKEFKMQEQLFDKVKINPKAVSSTIS</sequence>
<gene>
    <name evidence="4" type="ORF">CRE_21533</name>
</gene>